<accession>A0A559K409</accession>
<feature type="region of interest" description="Disordered" evidence="1">
    <location>
        <begin position="54"/>
        <end position="94"/>
    </location>
</feature>
<keyword evidence="3" id="KW-1185">Reference proteome</keyword>
<dbReference type="AlphaFoldDB" id="A0A559K409"/>
<evidence type="ECO:0000313" key="3">
    <source>
        <dbReference type="Proteomes" id="UP000317036"/>
    </source>
</evidence>
<name>A0A559K409_9BACL</name>
<reference evidence="2 3" key="1">
    <citation type="submission" date="2019-07" db="EMBL/GenBank/DDBJ databases">
        <authorList>
            <person name="Kim J."/>
        </authorList>
    </citation>
    <scope>NUCLEOTIDE SEQUENCE [LARGE SCALE GENOMIC DNA]</scope>
    <source>
        <strain evidence="2 3">JC52</strain>
    </source>
</reference>
<dbReference type="EMBL" id="VNJI01000047">
    <property type="protein sequence ID" value="TVY06837.1"/>
    <property type="molecule type" value="Genomic_DNA"/>
</dbReference>
<comment type="caution">
    <text evidence="2">The sequence shown here is derived from an EMBL/GenBank/DDBJ whole genome shotgun (WGS) entry which is preliminary data.</text>
</comment>
<evidence type="ECO:0000256" key="1">
    <source>
        <dbReference type="SAM" id="MobiDB-lite"/>
    </source>
</evidence>
<gene>
    <name evidence="2" type="ORF">FPZ49_26930</name>
</gene>
<dbReference type="OrthoDB" id="2661976at2"/>
<feature type="compositionally biased region" description="Polar residues" evidence="1">
    <location>
        <begin position="55"/>
        <end position="66"/>
    </location>
</feature>
<sequence length="94" mass="10571">MSGKFPTVIRNLNEGLDELITAMDKMNTIYQSAGQLSPMLKQFSRLVAEAAAKTSEPTVRVSQVNPAKTRIGQRKRKRRASISGRSRVSRPRIW</sequence>
<proteinExistence type="predicted"/>
<protein>
    <submittedName>
        <fullName evidence="2">Uncharacterized protein</fullName>
    </submittedName>
</protein>
<organism evidence="2 3">
    <name type="scientific">Paenibacillus cremeus</name>
    <dbReference type="NCBI Taxonomy" id="2163881"/>
    <lineage>
        <taxon>Bacteria</taxon>
        <taxon>Bacillati</taxon>
        <taxon>Bacillota</taxon>
        <taxon>Bacilli</taxon>
        <taxon>Bacillales</taxon>
        <taxon>Paenibacillaceae</taxon>
        <taxon>Paenibacillus</taxon>
    </lineage>
</organism>
<feature type="compositionally biased region" description="Basic residues" evidence="1">
    <location>
        <begin position="71"/>
        <end position="80"/>
    </location>
</feature>
<dbReference type="RefSeq" id="WP_144852977.1">
    <property type="nucleotide sequence ID" value="NZ_VNJI01000047.1"/>
</dbReference>
<dbReference type="Proteomes" id="UP000317036">
    <property type="component" value="Unassembled WGS sequence"/>
</dbReference>
<evidence type="ECO:0000313" key="2">
    <source>
        <dbReference type="EMBL" id="TVY06837.1"/>
    </source>
</evidence>